<evidence type="ECO:0000313" key="4">
    <source>
        <dbReference type="Proteomes" id="UP000078295"/>
    </source>
</evidence>
<evidence type="ECO:0000259" key="2">
    <source>
        <dbReference type="Pfam" id="PF02342"/>
    </source>
</evidence>
<reference evidence="3 4" key="1">
    <citation type="journal article" date="2016" name="Genome Biol. Evol.">
        <title>Comparative Genomic Analyses of the Moraxella catarrhalis Serosensitive and Seroresistant Lineages Demonstrate Their Independent Evolution.</title>
        <authorList>
            <person name="Earl J.P."/>
            <person name="de Vries S.P."/>
            <person name="Ahmed A."/>
            <person name="Powell E."/>
            <person name="Schultz M.P."/>
            <person name="Hermans P.W."/>
            <person name="Hill D.J."/>
            <person name="Zhou Z."/>
            <person name="Constantinidou C.I."/>
            <person name="Hu F.Z."/>
            <person name="Bootsma H.J."/>
            <person name="Ehrlich G.D."/>
        </authorList>
    </citation>
    <scope>NUCLEOTIDE SEQUENCE [LARGE SCALE GENOMIC DNA]</scope>
    <source>
        <strain evidence="3 4">F23</strain>
    </source>
</reference>
<dbReference type="Pfam" id="PF02342">
    <property type="entry name" value="TerD"/>
    <property type="match status" value="1"/>
</dbReference>
<dbReference type="GO" id="GO:0046690">
    <property type="term" value="P:response to tellurium ion"/>
    <property type="evidence" value="ECO:0007669"/>
    <property type="project" value="UniProtKB-KW"/>
</dbReference>
<dbReference type="EMBL" id="LXHQ01000008">
    <property type="protein sequence ID" value="OAV27995.1"/>
    <property type="molecule type" value="Genomic_DNA"/>
</dbReference>
<sequence length="222" mass="25146">MSTNAHILKEYFDPIKIREHQLGHTLTVGVSYHFTSLEKQGLSALLAKLPLVDEAPVAMDIDLSCFVYDKAFNILETIWYGNLRNANESIRHHGDALVGAKSFDDSLIQQEQIQIKLDKLPKEAHHLVFVLSSYHNQPLQKAKKGMLYFGDKETPKAFSISFDQIEPDCQSLAAWQLSCYRGDWELSAPMVDIKLTKLSDKSLDTLTNAVTTHIQSAQSKRW</sequence>
<keyword evidence="1" id="KW-0778">Tellurium resistance</keyword>
<dbReference type="OrthoDB" id="6647719at2"/>
<dbReference type="CDD" id="cd06974">
    <property type="entry name" value="TerD_like"/>
    <property type="match status" value="1"/>
</dbReference>
<dbReference type="InterPro" id="IPR051324">
    <property type="entry name" value="Stress/Tellurium_Resist"/>
</dbReference>
<proteinExistence type="predicted"/>
<feature type="domain" description="TerD" evidence="2">
    <location>
        <begin position="29"/>
        <end position="154"/>
    </location>
</feature>
<evidence type="ECO:0000256" key="1">
    <source>
        <dbReference type="ARBA" id="ARBA00022686"/>
    </source>
</evidence>
<accession>A0A198XTP4</accession>
<dbReference type="Gene3D" id="2.60.60.30">
    <property type="entry name" value="sav2460 like domains"/>
    <property type="match status" value="1"/>
</dbReference>
<dbReference type="Proteomes" id="UP000078295">
    <property type="component" value="Unassembled WGS sequence"/>
</dbReference>
<dbReference type="RefSeq" id="WP_064601932.1">
    <property type="nucleotide sequence ID" value="NZ_LXHQ01000008.1"/>
</dbReference>
<dbReference type="PANTHER" id="PTHR32097:SF17">
    <property type="entry name" value="CAMP-BINDING PROTEIN 1-RELATED"/>
    <property type="match status" value="1"/>
</dbReference>
<gene>
    <name evidence="3" type="ORF">AO370_0158</name>
</gene>
<name>A0A198XTP4_MORCA</name>
<dbReference type="AlphaFoldDB" id="A0A198XTP4"/>
<evidence type="ECO:0000313" key="3">
    <source>
        <dbReference type="EMBL" id="OAV27995.1"/>
    </source>
</evidence>
<comment type="caution">
    <text evidence="3">The sequence shown here is derived from an EMBL/GenBank/DDBJ whole genome shotgun (WGS) entry which is preliminary data.</text>
</comment>
<dbReference type="PANTHER" id="PTHR32097">
    <property type="entry name" value="CAMP-BINDING PROTEIN 1-RELATED"/>
    <property type="match status" value="1"/>
</dbReference>
<protein>
    <submittedName>
        <fullName evidence="3">Tellurium resistance protein</fullName>
    </submittedName>
</protein>
<organism evidence="3 4">
    <name type="scientific">Moraxella catarrhalis</name>
    <name type="common">Branhamella catarrhalis</name>
    <dbReference type="NCBI Taxonomy" id="480"/>
    <lineage>
        <taxon>Bacteria</taxon>
        <taxon>Pseudomonadati</taxon>
        <taxon>Pseudomonadota</taxon>
        <taxon>Gammaproteobacteria</taxon>
        <taxon>Moraxellales</taxon>
        <taxon>Moraxellaceae</taxon>
        <taxon>Moraxella</taxon>
    </lineage>
</organism>
<dbReference type="InterPro" id="IPR003325">
    <property type="entry name" value="TerD"/>
</dbReference>